<dbReference type="Gene3D" id="3.40.390.10">
    <property type="entry name" value="Collagenase (Catalytic Domain)"/>
    <property type="match status" value="1"/>
</dbReference>
<comment type="function">
    <text evidence="7">Cleaves proteins, imported into the mitochondrion, to their mature size. While most mitochondrial precursor proteins are processed to the mature form in one step by mitochondrial processing peptidase (MPP), the sequential cleavage by MIP of an octapeptide after initial processing by MPP is a required step for a subgroup of nuclear-encoded precursor proteins destined for the matrix or the inner membrane.</text>
</comment>
<evidence type="ECO:0000256" key="3">
    <source>
        <dbReference type="ARBA" id="ARBA00022723"/>
    </source>
</evidence>
<feature type="domain" description="Peptidase M3A/M3B catalytic" evidence="11">
    <location>
        <begin position="1024"/>
        <end position="1469"/>
    </location>
</feature>
<dbReference type="InterPro" id="IPR045090">
    <property type="entry name" value="Pept_M3A_M3B"/>
</dbReference>
<dbReference type="GO" id="GO:0004222">
    <property type="term" value="F:metalloendopeptidase activity"/>
    <property type="evidence" value="ECO:0007669"/>
    <property type="project" value="InterPro"/>
</dbReference>
<dbReference type="Pfam" id="PF14226">
    <property type="entry name" value="DIOX_N"/>
    <property type="match status" value="1"/>
</dbReference>
<feature type="region of interest" description="Disordered" evidence="9">
    <location>
        <begin position="36"/>
        <end position="65"/>
    </location>
</feature>
<comment type="cofactor">
    <cofactor evidence="8">
        <name>Zn(2+)</name>
        <dbReference type="ChEBI" id="CHEBI:29105"/>
    </cofactor>
    <text evidence="8">Binds 1 zinc ion.</text>
</comment>
<keyword evidence="6 8" id="KW-0482">Metalloprotease</keyword>
<dbReference type="InterPro" id="IPR009072">
    <property type="entry name" value="Histone-fold"/>
</dbReference>
<feature type="compositionally biased region" description="Pro residues" evidence="9">
    <location>
        <begin position="329"/>
        <end position="342"/>
    </location>
</feature>
<dbReference type="PANTHER" id="PTHR11804">
    <property type="entry name" value="PROTEASE M3 THIMET OLIGOPEPTIDASE-RELATED"/>
    <property type="match status" value="1"/>
</dbReference>
<comment type="similarity">
    <text evidence="1 8">Belongs to the peptidase M3 family.</text>
</comment>
<dbReference type="InterPro" id="IPR024080">
    <property type="entry name" value="Neurolysin/TOP_N"/>
</dbReference>
<dbReference type="GO" id="GO:0005758">
    <property type="term" value="C:mitochondrial intermembrane space"/>
    <property type="evidence" value="ECO:0007669"/>
    <property type="project" value="TreeGrafter"/>
</dbReference>
<evidence type="ECO:0000256" key="4">
    <source>
        <dbReference type="ARBA" id="ARBA00022801"/>
    </source>
</evidence>
<dbReference type="Pfam" id="PF01432">
    <property type="entry name" value="Peptidase_M3"/>
    <property type="match status" value="1"/>
</dbReference>
<keyword evidence="3 8" id="KW-0479">Metal-binding</keyword>
<dbReference type="SUPFAM" id="SSF47113">
    <property type="entry name" value="Histone-fold"/>
    <property type="match status" value="1"/>
</dbReference>
<evidence type="ECO:0000313" key="14">
    <source>
        <dbReference type="Proteomes" id="UP000567179"/>
    </source>
</evidence>
<accession>A0A8H5EX02</accession>
<keyword evidence="4 8" id="KW-0378">Hydrolase</keyword>
<feature type="domain" description="Non-haem dioxygenase N-terminal" evidence="12">
    <location>
        <begin position="404"/>
        <end position="527"/>
    </location>
</feature>
<gene>
    <name evidence="13" type="ORF">D9619_007288</name>
</gene>
<dbReference type="Pfam" id="PF00808">
    <property type="entry name" value="CBFD_NFYB_HMF"/>
    <property type="match status" value="1"/>
</dbReference>
<dbReference type="EMBL" id="JAACJJ010000043">
    <property type="protein sequence ID" value="KAF5315434.1"/>
    <property type="molecule type" value="Genomic_DNA"/>
</dbReference>
<dbReference type="Gene3D" id="1.20.1050.40">
    <property type="entry name" value="Endopeptidase. Chain P, domain 1"/>
    <property type="match status" value="1"/>
</dbReference>
<dbReference type="InterPro" id="IPR027443">
    <property type="entry name" value="IPNS-like_sf"/>
</dbReference>
<dbReference type="GO" id="GO:0006508">
    <property type="term" value="P:proteolysis"/>
    <property type="evidence" value="ECO:0007669"/>
    <property type="project" value="UniProtKB-KW"/>
</dbReference>
<keyword evidence="14" id="KW-1185">Reference proteome</keyword>
<dbReference type="InterPro" id="IPR024079">
    <property type="entry name" value="MetalloPept_cat_dom_sf"/>
</dbReference>
<evidence type="ECO:0000256" key="9">
    <source>
        <dbReference type="SAM" id="MobiDB-lite"/>
    </source>
</evidence>
<feature type="domain" description="Transcription factor CBF/NF-Y/archaeal histone" evidence="10">
    <location>
        <begin position="70"/>
        <end position="132"/>
    </location>
</feature>
<feature type="compositionally biased region" description="Polar residues" evidence="9">
    <location>
        <begin position="206"/>
        <end position="215"/>
    </location>
</feature>
<dbReference type="InterPro" id="IPR003958">
    <property type="entry name" value="CBFA_NFYB_domain"/>
</dbReference>
<comment type="caution">
    <text evidence="13">The sequence shown here is derived from an EMBL/GenBank/DDBJ whole genome shotgun (WGS) entry which is preliminary data.</text>
</comment>
<dbReference type="SUPFAM" id="SSF51197">
    <property type="entry name" value="Clavaminate synthase-like"/>
    <property type="match status" value="1"/>
</dbReference>
<evidence type="ECO:0000256" key="1">
    <source>
        <dbReference type="ARBA" id="ARBA00006040"/>
    </source>
</evidence>
<dbReference type="InterPro" id="IPR024077">
    <property type="entry name" value="Neurolysin/TOP_dom2"/>
</dbReference>
<evidence type="ECO:0000259" key="11">
    <source>
        <dbReference type="Pfam" id="PF01432"/>
    </source>
</evidence>
<dbReference type="GO" id="GO:0046982">
    <property type="term" value="F:protein heterodimerization activity"/>
    <property type="evidence" value="ECO:0007669"/>
    <property type="project" value="InterPro"/>
</dbReference>
<dbReference type="Gene3D" id="2.60.120.330">
    <property type="entry name" value="B-lactam Antibiotic, Isopenicillin N Synthase, Chain"/>
    <property type="match status" value="1"/>
</dbReference>
<evidence type="ECO:0000256" key="2">
    <source>
        <dbReference type="ARBA" id="ARBA00022670"/>
    </source>
</evidence>
<sequence length="1480" mass="165033">MASSHFQPLNGGLNGLSFGMQQDATYESDVEAEIEVDQLDSDSDPEVDTAKTGTTKNGSRPGVRVPGHTLLPAVRLENIIQADGTTGNMQISKEGLFLLSIATEEFIKRLVQAGHREATAHRRNQINYTDMATTAKQYQEFMVLSDTIPAPLPLSEALYLRQVKEKALLDDNPALAGLDGGHSMIPSPEPEPTISTLKGAKKSRTNGHPNANGNGKENGKDKANGVGGSSSKRPPKKSNKPHEPHMQNHSHHSMASSMAPHDDWPDHYAANGHLDPHHRRTSRGGLPVNSAASSLPPPPNGLGDGLNEIHSPPYVPEGGYDVDALHSPPQDPESRPPSPPYDTAPMPWAGRFTGPASGFLSASPYGRPPTGRTIYSQKLSLSESLTGCSPASLSMPSPVVPEKLPIIDIAPFIASSPKEVQDKRADTAKALHLACVEYGFFYLDLRAYVDPSEPEELARLAKEFYSLPQEEKDKLALSNEDSARGYAKLNQNVTNGKADNHEGLDFYKPVANPDKTKPLWGENQWPSVPSFREKYEVWVEKMKALGLIVMEAMVMGLGMTQEEWHELRAQVDDSFWVMRVIGEIYPQVQEISTISDRLHAKDIHRYQMIMKASLAELTKSGLIRLWMPNQPGAASPVANGTLLDEQGNQDGTWINADPIPGCVVCNIGETLTLKHRIPFFFEPNFDALVKPLAAALRTQDAQGDEAALKRPVVYGEFLVGKVPMALRAGTQSLPRLTSRRSVLGWSGALAVGLAAVSLRSISSSHVLTGDIRFRNAITIPSRALLSRFLFSAPPSISHLMALTPPQPAPTWEHTPEDITKLTKQSIDRYRELMDKIGALKPEECNFDTKTLAEADTHFDEVAEPLAFYQNVSASKELRDASNEAESLVRDFGVESSMRIDVFNSKVAAEKNIKASGQWDKLSAEEQRLVEKMVLDGTRAGLALPEEKRDQLTTLKKELSQVCLEFSKNFNEENGVVSFTEEELKGVPKDVISGYTKRTEGGKELYDVTFKTPDIFPVVDQFKFAENPETRKRALEGHEDRLAINVPLLDKALELRRKIASLLGYKTWADYITEVKMIKSGKGVQDFLDDLESKLRPVGEKDMETLLAMKKKEHEVNGYPFDGQFYLWDYRYYDRKFIEQTLDLDDMLVKEYFPVSVVVPTILEIYQSLLGVQFKEIKEASTWHPEVQAFEVWEKDAKDTKDFVGYCYLDLFPRANKYSHAAVWPILSGFTKEDGSRSYPLTAMVANLAKPTPDKPALMRHDDVVTFFHEMGHVFHGLLSKTKFSRFHGTSVARDFVEAPSQMLENWCWEPKVLEQMSSHYETKKPLSPELIEKVIKSRYVNVGLFYLRQLFFAKFDLKVHTDQEPEDYTNLWNDLREKISLVKYDKALPGQASFGHITGGYDAGYYGYTYSLVFAADMYATVFKADPLDPARGKKYRDTILRAGGSQEELDTLKDFLGRLPNSEAFLQELFGTVPASQKL</sequence>
<evidence type="ECO:0000259" key="10">
    <source>
        <dbReference type="Pfam" id="PF00808"/>
    </source>
</evidence>
<reference evidence="13 14" key="1">
    <citation type="journal article" date="2020" name="ISME J.">
        <title>Uncovering the hidden diversity of litter-decomposition mechanisms in mushroom-forming fungi.</title>
        <authorList>
            <person name="Floudas D."/>
            <person name="Bentzer J."/>
            <person name="Ahren D."/>
            <person name="Johansson T."/>
            <person name="Persson P."/>
            <person name="Tunlid A."/>
        </authorList>
    </citation>
    <scope>NUCLEOTIDE SEQUENCE [LARGE SCALE GENOMIC DNA]</scope>
    <source>
        <strain evidence="13 14">CBS 101986</strain>
    </source>
</reference>
<evidence type="ECO:0000256" key="5">
    <source>
        <dbReference type="ARBA" id="ARBA00022833"/>
    </source>
</evidence>
<proteinExistence type="inferred from homology"/>
<evidence type="ECO:0000256" key="8">
    <source>
        <dbReference type="RuleBase" id="RU003435"/>
    </source>
</evidence>
<dbReference type="Gene3D" id="1.10.20.10">
    <property type="entry name" value="Histone, subunit A"/>
    <property type="match status" value="1"/>
</dbReference>
<evidence type="ECO:0008006" key="15">
    <source>
        <dbReference type="Google" id="ProtNLM"/>
    </source>
</evidence>
<name>A0A8H5EX02_9AGAR</name>
<feature type="compositionally biased region" description="Acidic residues" evidence="9">
    <location>
        <begin position="36"/>
        <end position="47"/>
    </location>
</feature>
<evidence type="ECO:0000313" key="13">
    <source>
        <dbReference type="EMBL" id="KAF5315434.1"/>
    </source>
</evidence>
<dbReference type="InterPro" id="IPR026992">
    <property type="entry name" value="DIOX_N"/>
</dbReference>
<dbReference type="PANTHER" id="PTHR11804:SF84">
    <property type="entry name" value="SACCHAROLYSIN"/>
    <property type="match status" value="1"/>
</dbReference>
<dbReference type="FunFam" id="3.40.390.10:FF:000006">
    <property type="entry name" value="Thimet oligopeptidase 1"/>
    <property type="match status" value="1"/>
</dbReference>
<dbReference type="Gene3D" id="1.10.1370.10">
    <property type="entry name" value="Neurolysin, domain 3"/>
    <property type="match status" value="1"/>
</dbReference>
<protein>
    <recommendedName>
        <fullName evidence="15">Mitochondrial intermediate peptidase</fullName>
    </recommendedName>
</protein>
<feature type="region of interest" description="Disordered" evidence="9">
    <location>
        <begin position="179"/>
        <end position="348"/>
    </location>
</feature>
<keyword evidence="2 8" id="KW-0645">Protease</keyword>
<dbReference type="CDD" id="cd06455">
    <property type="entry name" value="M3A_TOP"/>
    <property type="match status" value="1"/>
</dbReference>
<organism evidence="13 14">
    <name type="scientific">Psilocybe cf. subviscida</name>
    <dbReference type="NCBI Taxonomy" id="2480587"/>
    <lineage>
        <taxon>Eukaryota</taxon>
        <taxon>Fungi</taxon>
        <taxon>Dikarya</taxon>
        <taxon>Basidiomycota</taxon>
        <taxon>Agaricomycotina</taxon>
        <taxon>Agaricomycetes</taxon>
        <taxon>Agaricomycetidae</taxon>
        <taxon>Agaricales</taxon>
        <taxon>Agaricineae</taxon>
        <taxon>Strophariaceae</taxon>
        <taxon>Psilocybe</taxon>
    </lineage>
</organism>
<evidence type="ECO:0000256" key="6">
    <source>
        <dbReference type="ARBA" id="ARBA00023049"/>
    </source>
</evidence>
<evidence type="ECO:0000256" key="7">
    <source>
        <dbReference type="ARBA" id="ARBA00025208"/>
    </source>
</evidence>
<keyword evidence="5 8" id="KW-0862">Zinc</keyword>
<dbReference type="GO" id="GO:0006518">
    <property type="term" value="P:peptide metabolic process"/>
    <property type="evidence" value="ECO:0007669"/>
    <property type="project" value="TreeGrafter"/>
</dbReference>
<dbReference type="OrthoDB" id="534666at2759"/>
<evidence type="ECO:0000259" key="12">
    <source>
        <dbReference type="Pfam" id="PF14226"/>
    </source>
</evidence>
<dbReference type="GO" id="GO:0046872">
    <property type="term" value="F:metal ion binding"/>
    <property type="evidence" value="ECO:0007669"/>
    <property type="project" value="UniProtKB-UniRule"/>
</dbReference>
<dbReference type="InterPro" id="IPR001567">
    <property type="entry name" value="Pept_M3A_M3B_dom"/>
</dbReference>
<dbReference type="SUPFAM" id="SSF55486">
    <property type="entry name" value="Metalloproteases ('zincins'), catalytic domain"/>
    <property type="match status" value="1"/>
</dbReference>
<dbReference type="Proteomes" id="UP000567179">
    <property type="component" value="Unassembled WGS sequence"/>
</dbReference>